<keyword evidence="2" id="KW-1185">Reference proteome</keyword>
<dbReference type="SUPFAM" id="SSF51735">
    <property type="entry name" value="NAD(P)-binding Rossmann-fold domains"/>
    <property type="match status" value="1"/>
</dbReference>
<dbReference type="EMBL" id="FOOC01000010">
    <property type="protein sequence ID" value="SFF58760.1"/>
    <property type="molecule type" value="Genomic_DNA"/>
</dbReference>
<protein>
    <submittedName>
        <fullName evidence="1">Short chain dehydrogenase</fullName>
    </submittedName>
</protein>
<dbReference type="InterPro" id="IPR036291">
    <property type="entry name" value="NAD(P)-bd_dom_sf"/>
</dbReference>
<dbReference type="Proteomes" id="UP000199771">
    <property type="component" value="Unassembled WGS sequence"/>
</dbReference>
<dbReference type="PRINTS" id="PR00081">
    <property type="entry name" value="GDHRDH"/>
</dbReference>
<dbReference type="OrthoDB" id="9806974at2"/>
<accession>A0A1I2JXZ6</accession>
<proteinExistence type="predicted"/>
<name>A0A1I2JXZ6_9GAMM</name>
<sequence>MSHPAPLPAEQAVRPVCIIVGAGPGIGQAVALAFAREGCDVALLARTPLRLQALCEEIRIKTGRRARAYAADAASESALIAGIEAARADLGDPDVLVYNVATHEPGRPLSVPIPHLIEDFRINVVGALIAARAVAPAMIARKRGTILFTGGGFAYEPAADYASLSMDKAALRSLTYTLAQDLGQHGIHVATVTVHGFVQPGTAFDPHNIAAAYIALYRQPRGHFEIETVYKK</sequence>
<dbReference type="PANTHER" id="PTHR43431">
    <property type="entry name" value="OXIDOREDUCTASE, SHORT CHAIN DEHYDROGENASE/REDUCTASE FAMILY (AFU_ORTHOLOGUE AFUA_5G14000)"/>
    <property type="match status" value="1"/>
</dbReference>
<dbReference type="RefSeq" id="WP_091534730.1">
    <property type="nucleotide sequence ID" value="NZ_FOOC01000010.1"/>
</dbReference>
<evidence type="ECO:0000313" key="1">
    <source>
        <dbReference type="EMBL" id="SFF58760.1"/>
    </source>
</evidence>
<dbReference type="AlphaFoldDB" id="A0A1I2JXZ6"/>
<dbReference type="STRING" id="1076937.SAMN04488120_11087"/>
<gene>
    <name evidence="1" type="ORF">SAMN04488120_11087</name>
</gene>
<reference evidence="1 2" key="1">
    <citation type="submission" date="2016-10" db="EMBL/GenBank/DDBJ databases">
        <authorList>
            <person name="de Groot N.N."/>
        </authorList>
    </citation>
    <scope>NUCLEOTIDE SEQUENCE [LARGE SCALE GENOMIC DNA]</scope>
    <source>
        <strain evidence="1 2">DSM 23609</strain>
    </source>
</reference>
<dbReference type="InterPro" id="IPR002347">
    <property type="entry name" value="SDR_fam"/>
</dbReference>
<organism evidence="1 2">
    <name type="scientific">Fontimonas thermophila</name>
    <dbReference type="NCBI Taxonomy" id="1076937"/>
    <lineage>
        <taxon>Bacteria</taxon>
        <taxon>Pseudomonadati</taxon>
        <taxon>Pseudomonadota</taxon>
        <taxon>Gammaproteobacteria</taxon>
        <taxon>Nevskiales</taxon>
        <taxon>Nevskiaceae</taxon>
        <taxon>Fontimonas</taxon>
    </lineage>
</organism>
<dbReference type="Gene3D" id="3.40.50.720">
    <property type="entry name" value="NAD(P)-binding Rossmann-like Domain"/>
    <property type="match status" value="1"/>
</dbReference>
<dbReference type="PANTHER" id="PTHR43431:SF1">
    <property type="entry name" value="OS08G0476300 PROTEIN"/>
    <property type="match status" value="1"/>
</dbReference>
<evidence type="ECO:0000313" key="2">
    <source>
        <dbReference type="Proteomes" id="UP000199771"/>
    </source>
</evidence>
<dbReference type="Pfam" id="PF00106">
    <property type="entry name" value="adh_short"/>
    <property type="match status" value="1"/>
</dbReference>